<evidence type="ECO:0000259" key="2">
    <source>
        <dbReference type="Pfam" id="PF07811"/>
    </source>
</evidence>
<gene>
    <name evidence="3" type="ORF">PYE51_09590</name>
</gene>
<sequence>MIRRIQSSQGIAVIEFTLASSVLFVLLFSIISIGYLMFSLQAINDVTRKAARLAAVCQISQSQQIASSVAASSVIAGIDADSIEIEYLDQDGAVLASPTAQNVRFVRARVVSLTYQLLSLLDFLGESGLIDIPSFETTIPSESLGIVPNGTNTNC</sequence>
<feature type="domain" description="TadE-like" evidence="2">
    <location>
        <begin position="10"/>
        <end position="52"/>
    </location>
</feature>
<evidence type="ECO:0000256" key="1">
    <source>
        <dbReference type="SAM" id="Phobius"/>
    </source>
</evidence>
<dbReference type="Proteomes" id="UP001239257">
    <property type="component" value="Chromosome 1"/>
</dbReference>
<dbReference type="InterPro" id="IPR012495">
    <property type="entry name" value="TadE-like_dom"/>
</dbReference>
<keyword evidence="1" id="KW-0812">Transmembrane</keyword>
<keyword evidence="1" id="KW-1133">Transmembrane helix</keyword>
<name>A0AAX3U242_9VIBR</name>
<dbReference type="EMBL" id="CP118709">
    <property type="protein sequence ID" value="WGK80893.1"/>
    <property type="molecule type" value="Genomic_DNA"/>
</dbReference>
<proteinExistence type="predicted"/>
<reference evidence="3" key="1">
    <citation type="submission" date="2022-02" db="EMBL/GenBank/DDBJ databases">
        <title>Emergence and expansion in Europe of a Vibrio aestuarianus clonal complex pathogenic for oysters.</title>
        <authorList>
            <person name="Mesnil A."/>
            <person name="Travers M.-A."/>
        </authorList>
    </citation>
    <scope>NUCLEOTIDE SEQUENCE</scope>
    <source>
        <strain evidence="3">U29</strain>
    </source>
</reference>
<keyword evidence="1" id="KW-0472">Membrane</keyword>
<dbReference type="Pfam" id="PF07811">
    <property type="entry name" value="TadE"/>
    <property type="match status" value="1"/>
</dbReference>
<accession>A0AAX3U242</accession>
<organism evidence="3 4">
    <name type="scientific">Vibrio aestuarianus</name>
    <dbReference type="NCBI Taxonomy" id="28171"/>
    <lineage>
        <taxon>Bacteria</taxon>
        <taxon>Pseudomonadati</taxon>
        <taxon>Pseudomonadota</taxon>
        <taxon>Gammaproteobacteria</taxon>
        <taxon>Vibrionales</taxon>
        <taxon>Vibrionaceae</taxon>
        <taxon>Vibrio</taxon>
    </lineage>
</organism>
<evidence type="ECO:0000313" key="4">
    <source>
        <dbReference type="Proteomes" id="UP001239257"/>
    </source>
</evidence>
<feature type="transmembrane region" description="Helical" evidence="1">
    <location>
        <begin position="12"/>
        <end position="38"/>
    </location>
</feature>
<protein>
    <submittedName>
        <fullName evidence="3">Pilus assembly protein</fullName>
    </submittedName>
</protein>
<dbReference type="RefSeq" id="WP_301064154.1">
    <property type="nucleotide sequence ID" value="NZ_CP118709.1"/>
</dbReference>
<dbReference type="AlphaFoldDB" id="A0AAX3U242"/>
<evidence type="ECO:0000313" key="3">
    <source>
        <dbReference type="EMBL" id="WGK80893.1"/>
    </source>
</evidence>